<evidence type="ECO:0000313" key="2">
    <source>
        <dbReference type="EMBL" id="MBC8175940.1"/>
    </source>
</evidence>
<proteinExistence type="predicted"/>
<dbReference type="InterPro" id="IPR033753">
    <property type="entry name" value="GCV_H/Fam206"/>
</dbReference>
<dbReference type="SUPFAM" id="SSF51230">
    <property type="entry name" value="Single hybrid motif"/>
    <property type="match status" value="1"/>
</dbReference>
<dbReference type="Proteomes" id="UP000650524">
    <property type="component" value="Unassembled WGS sequence"/>
</dbReference>
<dbReference type="InterPro" id="IPR002930">
    <property type="entry name" value="GCV_H"/>
</dbReference>
<sequence>LEEECIWMKAGVVNFRMCDNAYDCYNCPFDKGMIKAMGVEVAGMVRDEQPVWVENLKRDYHGAVRPCRHALTGRVNAPKICTMNYECHHCAYDQMLDDFDMGVFTESTSYQLASGYRMANGYYYHMGHSWARFEHGGRVRVGFDDFLVKLFGVFRELNLPPLGATLKQEEVGWTFGRNGHEAAVLAPVTGTVLAVNHKAKEHPEITHHDPYQNGWLFIIEPEFPKRNLKRLFFGDESLQWMEREGQELMAMVGPEYENLASTGGEPIDDFYGNFSDIGWGTLTSKFLKTEQI</sequence>
<feature type="non-terminal residue" evidence="2">
    <location>
        <position position="1"/>
    </location>
</feature>
<comment type="caution">
    <text evidence="2">The sequence shown here is derived from an EMBL/GenBank/DDBJ whole genome shotgun (WGS) entry which is preliminary data.</text>
</comment>
<dbReference type="EMBL" id="JACNJD010000056">
    <property type="protein sequence ID" value="MBC8175940.1"/>
    <property type="molecule type" value="Genomic_DNA"/>
</dbReference>
<dbReference type="GO" id="GO:0009249">
    <property type="term" value="P:protein lipoylation"/>
    <property type="evidence" value="ECO:0007669"/>
    <property type="project" value="TreeGrafter"/>
</dbReference>
<dbReference type="AlphaFoldDB" id="A0A8J6T1L1"/>
<evidence type="ECO:0000313" key="3">
    <source>
        <dbReference type="Proteomes" id="UP000650524"/>
    </source>
</evidence>
<dbReference type="GO" id="GO:0019464">
    <property type="term" value="P:glycine decarboxylation via glycine cleavage system"/>
    <property type="evidence" value="ECO:0007669"/>
    <property type="project" value="InterPro"/>
</dbReference>
<gene>
    <name evidence="2" type="ORF">H8E19_00935</name>
</gene>
<evidence type="ECO:0000256" key="1">
    <source>
        <dbReference type="ARBA" id="ARBA00022823"/>
    </source>
</evidence>
<dbReference type="PANTHER" id="PTHR11715:SF3">
    <property type="entry name" value="GLYCINE CLEAVAGE SYSTEM H PROTEIN-RELATED"/>
    <property type="match status" value="1"/>
</dbReference>
<dbReference type="CDD" id="cd06848">
    <property type="entry name" value="GCS_H"/>
    <property type="match status" value="1"/>
</dbReference>
<dbReference type="Pfam" id="PF01597">
    <property type="entry name" value="GCV_H"/>
    <property type="match status" value="1"/>
</dbReference>
<reference evidence="2 3" key="1">
    <citation type="submission" date="2020-08" db="EMBL/GenBank/DDBJ databases">
        <title>Bridging the membrane lipid divide: bacteria of the FCB group superphylum have the potential to synthesize archaeal ether lipids.</title>
        <authorList>
            <person name="Villanueva L."/>
            <person name="Von Meijenfeldt F.A.B."/>
            <person name="Westbye A.B."/>
            <person name="Yadav S."/>
            <person name="Hopmans E.C."/>
            <person name="Dutilh B.E."/>
            <person name="Sinninghe Damste J.S."/>
        </authorList>
    </citation>
    <scope>NUCLEOTIDE SEQUENCE [LARGE SCALE GENOMIC DNA]</scope>
    <source>
        <strain evidence="2">NIOZ-UU27</strain>
    </source>
</reference>
<keyword evidence="1" id="KW-0450">Lipoyl</keyword>
<name>A0A8J6T1L1_9DELT</name>
<dbReference type="InterPro" id="IPR011053">
    <property type="entry name" value="Single_hybrid_motif"/>
</dbReference>
<accession>A0A8J6T1L1</accession>
<dbReference type="PANTHER" id="PTHR11715">
    <property type="entry name" value="GLYCINE CLEAVAGE SYSTEM H PROTEIN"/>
    <property type="match status" value="1"/>
</dbReference>
<protein>
    <submittedName>
        <fullName evidence="2">Glycine cleavage system protein H</fullName>
    </submittedName>
</protein>
<dbReference type="Gene3D" id="2.40.50.100">
    <property type="match status" value="1"/>
</dbReference>
<dbReference type="GO" id="GO:0005960">
    <property type="term" value="C:glycine cleavage complex"/>
    <property type="evidence" value="ECO:0007669"/>
    <property type="project" value="InterPro"/>
</dbReference>
<dbReference type="GO" id="GO:0005829">
    <property type="term" value="C:cytosol"/>
    <property type="evidence" value="ECO:0007669"/>
    <property type="project" value="TreeGrafter"/>
</dbReference>
<organism evidence="2 3">
    <name type="scientific">Candidatus Desulfacyla euxinica</name>
    <dbReference type="NCBI Taxonomy" id="2841693"/>
    <lineage>
        <taxon>Bacteria</taxon>
        <taxon>Deltaproteobacteria</taxon>
        <taxon>Candidatus Desulfacyla</taxon>
    </lineage>
</organism>